<organism evidence="3 4">
    <name type="scientific">Salix viminalis</name>
    <name type="common">Common osier</name>
    <name type="synonym">Basket willow</name>
    <dbReference type="NCBI Taxonomy" id="40686"/>
    <lineage>
        <taxon>Eukaryota</taxon>
        <taxon>Viridiplantae</taxon>
        <taxon>Streptophyta</taxon>
        <taxon>Embryophyta</taxon>
        <taxon>Tracheophyta</taxon>
        <taxon>Spermatophyta</taxon>
        <taxon>Magnoliopsida</taxon>
        <taxon>eudicotyledons</taxon>
        <taxon>Gunneridae</taxon>
        <taxon>Pentapetalae</taxon>
        <taxon>rosids</taxon>
        <taxon>fabids</taxon>
        <taxon>Malpighiales</taxon>
        <taxon>Salicaceae</taxon>
        <taxon>Saliceae</taxon>
        <taxon>Salix</taxon>
    </lineage>
</organism>
<dbReference type="Proteomes" id="UP001151529">
    <property type="component" value="Chromosome 8"/>
</dbReference>
<dbReference type="AlphaFoldDB" id="A0A9Q0PJN2"/>
<evidence type="ECO:0000313" key="3">
    <source>
        <dbReference type="EMBL" id="KAJ6689316.1"/>
    </source>
</evidence>
<proteinExistence type="predicted"/>
<feature type="chain" id="PRO_5040304002" description="NFP/LYK4/5 first LysM domain-containing protein" evidence="1">
    <location>
        <begin position="27"/>
        <end position="147"/>
    </location>
</feature>
<feature type="signal peptide" evidence="1">
    <location>
        <begin position="1"/>
        <end position="26"/>
    </location>
</feature>
<accession>A0A9Q0PJN2</accession>
<comment type="caution">
    <text evidence="3">The sequence shown here is derived from an EMBL/GenBank/DDBJ whole genome shotgun (WGS) entry which is preliminary data.</text>
</comment>
<evidence type="ECO:0000256" key="1">
    <source>
        <dbReference type="SAM" id="SignalP"/>
    </source>
</evidence>
<protein>
    <recommendedName>
        <fullName evidence="2">NFP/LYK4/5 first LysM domain-containing protein</fullName>
    </recommendedName>
</protein>
<keyword evidence="1" id="KW-0732">Signal</keyword>
<reference evidence="3" key="1">
    <citation type="submission" date="2022-11" db="EMBL/GenBank/DDBJ databases">
        <authorList>
            <person name="Hyden B.L."/>
            <person name="Feng K."/>
            <person name="Yates T."/>
            <person name="Jawdy S."/>
            <person name="Smart L.B."/>
            <person name="Muchero W."/>
        </authorList>
    </citation>
    <scope>NUCLEOTIDE SEQUENCE</scope>
    <source>
        <tissue evidence="3">Shoot tip</tissue>
    </source>
</reference>
<reference evidence="3" key="2">
    <citation type="journal article" date="2023" name="Int. J. Mol. Sci.">
        <title>De Novo Assembly and Annotation of 11 Diverse Shrub Willow (Salix) Genomes Reveals Novel Gene Organization in Sex-Linked Regions.</title>
        <authorList>
            <person name="Hyden B."/>
            <person name="Feng K."/>
            <person name="Yates T.B."/>
            <person name="Jawdy S."/>
            <person name="Cereghino C."/>
            <person name="Smart L.B."/>
            <person name="Muchero W."/>
        </authorList>
    </citation>
    <scope>NUCLEOTIDE SEQUENCE [LARGE SCALE GENOMIC DNA]</scope>
    <source>
        <tissue evidence="3">Shoot tip</tissue>
    </source>
</reference>
<sequence length="147" mass="16010">MRPASHLASSLLFFLSYSNILHHLQAQPSTQGFTCTANQSSFPCQTYAFYLASAPNFVDLASIGDLFSVSRLMISKPSNISSPTSPLVPDQPLFVPLSCSCSTMPSIELAFPLQTSRIPSKQATLSTSSQLNTSKTLRPSKTLRFIF</sequence>
<evidence type="ECO:0000313" key="4">
    <source>
        <dbReference type="Proteomes" id="UP001151529"/>
    </source>
</evidence>
<keyword evidence="4" id="KW-1185">Reference proteome</keyword>
<feature type="domain" description="NFP/LYK4/5 first LysM" evidence="2">
    <location>
        <begin position="44"/>
        <end position="101"/>
    </location>
</feature>
<gene>
    <name evidence="3" type="ORF">OIU85_005693</name>
</gene>
<dbReference type="OrthoDB" id="4062651at2759"/>
<dbReference type="InterPro" id="IPR056561">
    <property type="entry name" value="NFP_LYK_LysM1"/>
</dbReference>
<evidence type="ECO:0000259" key="2">
    <source>
        <dbReference type="Pfam" id="PF23446"/>
    </source>
</evidence>
<dbReference type="InterPro" id="IPR052611">
    <property type="entry name" value="Plant_RLK_LysM"/>
</dbReference>
<name>A0A9Q0PJN2_SALVM</name>
<dbReference type="PANTHER" id="PTHR45927:SF15">
    <property type="entry name" value="SERINE_THREONINE RECEPTOR-LIKE KINASE NFP"/>
    <property type="match status" value="1"/>
</dbReference>
<dbReference type="PANTHER" id="PTHR45927">
    <property type="entry name" value="LYSM-DOMAIN RECEPTOR-LIKE KINASE-RELATED"/>
    <property type="match status" value="1"/>
</dbReference>
<dbReference type="EMBL" id="JAPFFL010000012">
    <property type="protein sequence ID" value="KAJ6689316.1"/>
    <property type="molecule type" value="Genomic_DNA"/>
</dbReference>
<dbReference type="Pfam" id="PF23446">
    <property type="entry name" value="LysM1_NFP_LYK"/>
    <property type="match status" value="1"/>
</dbReference>